<proteinExistence type="predicted"/>
<dbReference type="AlphaFoldDB" id="A0A3N4P1H4"/>
<feature type="domain" description="NadR/Ttd14 AAA" evidence="1">
    <location>
        <begin position="12"/>
        <end position="165"/>
    </location>
</feature>
<comment type="caution">
    <text evidence="2">The sequence shown here is derived from an EMBL/GenBank/DDBJ whole genome shotgun (WGS) entry which is preliminary data.</text>
</comment>
<evidence type="ECO:0000313" key="2">
    <source>
        <dbReference type="EMBL" id="RPD97669.1"/>
    </source>
</evidence>
<dbReference type="InterPro" id="IPR038727">
    <property type="entry name" value="NadR/Ttd14_AAA_dom"/>
</dbReference>
<dbReference type="SUPFAM" id="SSF52540">
    <property type="entry name" value="P-loop containing nucleoside triphosphate hydrolases"/>
    <property type="match status" value="1"/>
</dbReference>
<name>A0A3N4P1H4_9FLAO</name>
<sequence>MKNYQIIETNWCVITGGPSTGKTTTINMLAELGYETTIEHARHYIDTMRIKGQTVEELRSNKREFQLGVLDMQIEQEASINPKDLVFLDRAIPDALAYYRFLKLEVDEILKDAMRKVNYKKIFVLDKLPLINDYARLESENDQNQIHNLITEVYESLPFPVVHVPVLPPLERVNFILNSIKDN</sequence>
<evidence type="ECO:0000259" key="1">
    <source>
        <dbReference type="Pfam" id="PF13521"/>
    </source>
</evidence>
<dbReference type="Pfam" id="PF13521">
    <property type="entry name" value="AAA_28"/>
    <property type="match status" value="1"/>
</dbReference>
<dbReference type="Gene3D" id="3.40.50.300">
    <property type="entry name" value="P-loop containing nucleotide triphosphate hydrolases"/>
    <property type="match status" value="1"/>
</dbReference>
<accession>A0A3N4P1H4</accession>
<evidence type="ECO:0000313" key="3">
    <source>
        <dbReference type="Proteomes" id="UP000270856"/>
    </source>
</evidence>
<dbReference type="RefSeq" id="WP_123897396.1">
    <property type="nucleotide sequence ID" value="NZ_RPFJ01000009.1"/>
</dbReference>
<gene>
    <name evidence="2" type="ORF">EGM88_07685</name>
</gene>
<organism evidence="2 3">
    <name type="scientific">Aureibaculum marinum</name>
    <dbReference type="NCBI Taxonomy" id="2487930"/>
    <lineage>
        <taxon>Bacteria</taxon>
        <taxon>Pseudomonadati</taxon>
        <taxon>Bacteroidota</taxon>
        <taxon>Flavobacteriia</taxon>
        <taxon>Flavobacteriales</taxon>
        <taxon>Flavobacteriaceae</taxon>
        <taxon>Aureibaculum</taxon>
    </lineage>
</organism>
<dbReference type="InterPro" id="IPR027417">
    <property type="entry name" value="P-loop_NTPase"/>
</dbReference>
<keyword evidence="3" id="KW-1185">Reference proteome</keyword>
<dbReference type="Proteomes" id="UP000270856">
    <property type="component" value="Unassembled WGS sequence"/>
</dbReference>
<dbReference type="EMBL" id="RPFJ01000009">
    <property type="protein sequence ID" value="RPD97669.1"/>
    <property type="molecule type" value="Genomic_DNA"/>
</dbReference>
<dbReference type="OrthoDB" id="5638848at2"/>
<protein>
    <recommendedName>
        <fullName evidence="1">NadR/Ttd14 AAA domain-containing protein</fullName>
    </recommendedName>
</protein>
<reference evidence="2 3" key="1">
    <citation type="submission" date="2018-11" db="EMBL/GenBank/DDBJ databases">
        <title>Aureibaculum marinum gen. nov., sp. nov., a member of the family Flavobacteriaceae isolated from the Bohai Sea.</title>
        <authorList>
            <person name="Ji X."/>
        </authorList>
    </citation>
    <scope>NUCLEOTIDE SEQUENCE [LARGE SCALE GENOMIC DNA]</scope>
    <source>
        <strain evidence="2 3">BH-SD17</strain>
    </source>
</reference>